<dbReference type="RefSeq" id="WP_163044481.1">
    <property type="nucleotide sequence ID" value="NZ_JAAAMJ010000010.1"/>
</dbReference>
<name>A0A6L9MJB7_9HYPH</name>
<dbReference type="SUPFAM" id="SSF159888">
    <property type="entry name" value="YdhG-like"/>
    <property type="match status" value="1"/>
</dbReference>
<dbReference type="EMBL" id="JAAAMJ010000010">
    <property type="protein sequence ID" value="NDV87728.1"/>
    <property type="molecule type" value="Genomic_DNA"/>
</dbReference>
<accession>A0A6L9MJB7</accession>
<gene>
    <name evidence="3" type="ORF">GTW51_13560</name>
</gene>
<comment type="caution">
    <text evidence="3">The sequence shown here is derived from an EMBL/GenBank/DDBJ whole genome shotgun (WGS) entry which is preliminary data.</text>
</comment>
<dbReference type="Gene3D" id="3.90.1150.200">
    <property type="match status" value="1"/>
</dbReference>
<reference evidence="3 4" key="1">
    <citation type="submission" date="2020-01" db="EMBL/GenBank/DDBJ databases">
        <title>Genomes of bacteria type strains.</title>
        <authorList>
            <person name="Chen J."/>
            <person name="Zhu S."/>
            <person name="Chen J."/>
        </authorList>
    </citation>
    <scope>NUCLEOTIDE SEQUENCE [LARGE SCALE GENOMIC DNA]</scope>
    <source>
        <strain evidence="3 4">KCTC 52919</strain>
    </source>
</reference>
<organism evidence="3 4">
    <name type="scientific">Aurantimonas aggregata</name>
    <dbReference type="NCBI Taxonomy" id="2047720"/>
    <lineage>
        <taxon>Bacteria</taxon>
        <taxon>Pseudomonadati</taxon>
        <taxon>Pseudomonadota</taxon>
        <taxon>Alphaproteobacteria</taxon>
        <taxon>Hyphomicrobiales</taxon>
        <taxon>Aurantimonadaceae</taxon>
        <taxon>Aurantimonas</taxon>
    </lineage>
</organism>
<feature type="domain" description="YdhG-like" evidence="2">
    <location>
        <begin position="38"/>
        <end position="129"/>
    </location>
</feature>
<protein>
    <submittedName>
        <fullName evidence="3">DUF1801 domain-containing protein</fullName>
    </submittedName>
</protein>
<evidence type="ECO:0000313" key="4">
    <source>
        <dbReference type="Proteomes" id="UP000476332"/>
    </source>
</evidence>
<keyword evidence="4" id="KW-1185">Reference proteome</keyword>
<evidence type="ECO:0000256" key="1">
    <source>
        <dbReference type="SAM" id="MobiDB-lite"/>
    </source>
</evidence>
<dbReference type="InterPro" id="IPR014922">
    <property type="entry name" value="YdhG-like"/>
</dbReference>
<dbReference type="Pfam" id="PF08818">
    <property type="entry name" value="DUF1801"/>
    <property type="match status" value="1"/>
</dbReference>
<feature type="region of interest" description="Disordered" evidence="1">
    <location>
        <begin position="1"/>
        <end position="23"/>
    </location>
</feature>
<evidence type="ECO:0000313" key="3">
    <source>
        <dbReference type="EMBL" id="NDV87728.1"/>
    </source>
</evidence>
<proteinExistence type="predicted"/>
<dbReference type="AlphaFoldDB" id="A0A6L9MJB7"/>
<sequence>MNETPPKLLSSGNPQIPKGDGDGPVQAWIAAAPGWQGDIGRRLDRIVEDVFPAVRKAVKWNTPLYGKDDGWFFAMYCYRRYVQLTFMQGTSLDPVPPVASKVAGTRYVNIREADELDAAQIADWLRQAVQLPGVRL</sequence>
<dbReference type="Proteomes" id="UP000476332">
    <property type="component" value="Unassembled WGS sequence"/>
</dbReference>
<evidence type="ECO:0000259" key="2">
    <source>
        <dbReference type="Pfam" id="PF08818"/>
    </source>
</evidence>